<keyword evidence="3" id="KW-1185">Reference proteome</keyword>
<protein>
    <submittedName>
        <fullName evidence="2">Uncharacterized protein</fullName>
    </submittedName>
</protein>
<evidence type="ECO:0000256" key="1">
    <source>
        <dbReference type="SAM" id="MobiDB-lite"/>
    </source>
</evidence>
<feature type="region of interest" description="Disordered" evidence="1">
    <location>
        <begin position="57"/>
        <end position="93"/>
    </location>
</feature>
<accession>A0AAE3W8N3</accession>
<gene>
    <name evidence="2" type="ORF">J2S42_008228</name>
</gene>
<sequence length="93" mass="10451">MRKSYARCLDLVEAGLIRRTAAFTYEDAELGEVWDDVVYRLVDDGLLALGEDGSVHTTTSRARDFTTTRAARRRKRPPAVTDPFTTPTERTSS</sequence>
<proteinExistence type="predicted"/>
<comment type="caution">
    <text evidence="2">The sequence shown here is derived from an EMBL/GenBank/DDBJ whole genome shotgun (WGS) entry which is preliminary data.</text>
</comment>
<feature type="compositionally biased region" description="Polar residues" evidence="1">
    <location>
        <begin position="83"/>
        <end position="93"/>
    </location>
</feature>
<dbReference type="RefSeq" id="WP_307248458.1">
    <property type="nucleotide sequence ID" value="NZ_JAUSUZ010000001.1"/>
</dbReference>
<dbReference type="EMBL" id="JAUSUZ010000001">
    <property type="protein sequence ID" value="MDQ0371559.1"/>
    <property type="molecule type" value="Genomic_DNA"/>
</dbReference>
<dbReference type="Proteomes" id="UP001240236">
    <property type="component" value="Unassembled WGS sequence"/>
</dbReference>
<name>A0AAE3W8N3_9ACTN</name>
<organism evidence="2 3">
    <name type="scientific">Catenuloplanes indicus</name>
    <dbReference type="NCBI Taxonomy" id="137267"/>
    <lineage>
        <taxon>Bacteria</taxon>
        <taxon>Bacillati</taxon>
        <taxon>Actinomycetota</taxon>
        <taxon>Actinomycetes</taxon>
        <taxon>Micromonosporales</taxon>
        <taxon>Micromonosporaceae</taxon>
        <taxon>Catenuloplanes</taxon>
    </lineage>
</organism>
<reference evidence="2 3" key="1">
    <citation type="submission" date="2023-07" db="EMBL/GenBank/DDBJ databases">
        <title>Sequencing the genomes of 1000 actinobacteria strains.</title>
        <authorList>
            <person name="Klenk H.-P."/>
        </authorList>
    </citation>
    <scope>NUCLEOTIDE SEQUENCE [LARGE SCALE GENOMIC DNA]</scope>
    <source>
        <strain evidence="2 3">DSM 44709</strain>
    </source>
</reference>
<evidence type="ECO:0000313" key="2">
    <source>
        <dbReference type="EMBL" id="MDQ0371559.1"/>
    </source>
</evidence>
<evidence type="ECO:0000313" key="3">
    <source>
        <dbReference type="Proteomes" id="UP001240236"/>
    </source>
</evidence>
<dbReference type="AlphaFoldDB" id="A0AAE3W8N3"/>